<keyword evidence="10" id="KW-1185">Reference proteome</keyword>
<evidence type="ECO:0000256" key="2">
    <source>
        <dbReference type="ARBA" id="ARBA00008000"/>
    </source>
</evidence>
<name>A0A438AHV9_9RHOB</name>
<comment type="cofactor">
    <cofactor evidence="1">
        <name>FAD</name>
        <dbReference type="ChEBI" id="CHEBI:57692"/>
    </cofactor>
</comment>
<evidence type="ECO:0000313" key="10">
    <source>
        <dbReference type="Proteomes" id="UP000285908"/>
    </source>
</evidence>
<evidence type="ECO:0000256" key="6">
    <source>
        <dbReference type="ARBA" id="ARBA00023002"/>
    </source>
</evidence>
<dbReference type="FunFam" id="3.30.70.2740:FF:000001">
    <property type="entry name" value="D-lactate dehydrogenase mitochondrial"/>
    <property type="match status" value="1"/>
</dbReference>
<dbReference type="PANTHER" id="PTHR11748">
    <property type="entry name" value="D-LACTATE DEHYDROGENASE"/>
    <property type="match status" value="1"/>
</dbReference>
<organism evidence="9 10">
    <name type="scientific">Mesobaculum littorinae</name>
    <dbReference type="NCBI Taxonomy" id="2486419"/>
    <lineage>
        <taxon>Bacteria</taxon>
        <taxon>Pseudomonadati</taxon>
        <taxon>Pseudomonadota</taxon>
        <taxon>Alphaproteobacteria</taxon>
        <taxon>Rhodobacterales</taxon>
        <taxon>Roseobacteraceae</taxon>
        <taxon>Mesobaculum</taxon>
    </lineage>
</organism>
<evidence type="ECO:0000313" key="9">
    <source>
        <dbReference type="EMBL" id="RVV98248.1"/>
    </source>
</evidence>
<dbReference type="PROSITE" id="PS51387">
    <property type="entry name" value="FAD_PCMH"/>
    <property type="match status" value="1"/>
</dbReference>
<keyword evidence="6" id="KW-0560">Oxidoreductase</keyword>
<dbReference type="FunFam" id="3.30.465.10:FF:000016">
    <property type="entry name" value="probable D-lactate dehydrogenase, mitochondrial"/>
    <property type="match status" value="1"/>
</dbReference>
<comment type="similarity">
    <text evidence="2">Belongs to the FAD-binding oxidoreductase/transferase type 4 family.</text>
</comment>
<dbReference type="AlphaFoldDB" id="A0A438AHV9"/>
<dbReference type="EC" id="1.1.2.4" evidence="7"/>
<evidence type="ECO:0000256" key="1">
    <source>
        <dbReference type="ARBA" id="ARBA00001974"/>
    </source>
</evidence>
<dbReference type="Gene3D" id="1.10.45.10">
    <property type="entry name" value="Vanillyl-alcohol Oxidase, Chain A, domain 4"/>
    <property type="match status" value="1"/>
</dbReference>
<dbReference type="InterPro" id="IPR016166">
    <property type="entry name" value="FAD-bd_PCMH"/>
</dbReference>
<feature type="domain" description="FAD-binding PCMH-type" evidence="8">
    <location>
        <begin position="39"/>
        <end position="216"/>
    </location>
</feature>
<evidence type="ECO:0000259" key="8">
    <source>
        <dbReference type="PROSITE" id="PS51387"/>
    </source>
</evidence>
<dbReference type="FunFam" id="1.10.45.10:FF:000001">
    <property type="entry name" value="D-lactate dehydrogenase mitochondrial"/>
    <property type="match status" value="1"/>
</dbReference>
<dbReference type="InterPro" id="IPR016169">
    <property type="entry name" value="FAD-bd_PCMH_sub2"/>
</dbReference>
<accession>A0A438AHV9</accession>
<dbReference type="SUPFAM" id="SSF56176">
    <property type="entry name" value="FAD-binding/transporter-associated domain-like"/>
    <property type="match status" value="1"/>
</dbReference>
<dbReference type="EMBL" id="RQXX01000003">
    <property type="protein sequence ID" value="RVV98248.1"/>
    <property type="molecule type" value="Genomic_DNA"/>
</dbReference>
<evidence type="ECO:0000256" key="7">
    <source>
        <dbReference type="ARBA" id="ARBA00038897"/>
    </source>
</evidence>
<proteinExistence type="inferred from homology"/>
<dbReference type="GO" id="GO:0008720">
    <property type="term" value="F:D-lactate dehydrogenase (NAD+) activity"/>
    <property type="evidence" value="ECO:0007669"/>
    <property type="project" value="TreeGrafter"/>
</dbReference>
<protein>
    <recommendedName>
        <fullName evidence="7">D-lactate dehydrogenase (cytochrome)</fullName>
        <ecNumber evidence="7">1.1.2.4</ecNumber>
    </recommendedName>
</protein>
<evidence type="ECO:0000256" key="3">
    <source>
        <dbReference type="ARBA" id="ARBA00022630"/>
    </source>
</evidence>
<dbReference type="Gene3D" id="3.30.465.10">
    <property type="match status" value="1"/>
</dbReference>
<dbReference type="Pfam" id="PF01565">
    <property type="entry name" value="FAD_binding_4"/>
    <property type="match status" value="1"/>
</dbReference>
<dbReference type="GO" id="GO:0071949">
    <property type="term" value="F:FAD binding"/>
    <property type="evidence" value="ECO:0007669"/>
    <property type="project" value="InterPro"/>
</dbReference>
<dbReference type="GO" id="GO:0004458">
    <property type="term" value="F:D-lactate dehydrogenase (cytochrome) activity"/>
    <property type="evidence" value="ECO:0007669"/>
    <property type="project" value="UniProtKB-EC"/>
</dbReference>
<dbReference type="SUPFAM" id="SSF55103">
    <property type="entry name" value="FAD-linked oxidases, C-terminal domain"/>
    <property type="match status" value="1"/>
</dbReference>
<dbReference type="Proteomes" id="UP000285908">
    <property type="component" value="Unassembled WGS sequence"/>
</dbReference>
<dbReference type="Gene3D" id="3.30.70.2740">
    <property type="match status" value="1"/>
</dbReference>
<dbReference type="PANTHER" id="PTHR11748:SF111">
    <property type="entry name" value="D-LACTATE DEHYDROGENASE, MITOCHONDRIAL-RELATED"/>
    <property type="match status" value="1"/>
</dbReference>
<reference evidence="9 10" key="1">
    <citation type="submission" date="2018-11" db="EMBL/GenBank/DDBJ databases">
        <title>Mesobaculum littorinae gen. nov., sp. nov., isolated from Littorina scabra that represents a novel genus of the order Rhodobacteraceae.</title>
        <authorList>
            <person name="Li F."/>
        </authorList>
    </citation>
    <scope>NUCLEOTIDE SEQUENCE [LARGE SCALE GENOMIC DNA]</scope>
    <source>
        <strain evidence="9 10">M0103</strain>
    </source>
</reference>
<dbReference type="InterPro" id="IPR006094">
    <property type="entry name" value="Oxid_FAD_bind_N"/>
</dbReference>
<dbReference type="InterPro" id="IPR016164">
    <property type="entry name" value="FAD-linked_Oxase-like_C"/>
</dbReference>
<evidence type="ECO:0000256" key="5">
    <source>
        <dbReference type="ARBA" id="ARBA00022946"/>
    </source>
</evidence>
<dbReference type="InterPro" id="IPR036318">
    <property type="entry name" value="FAD-bd_PCMH-like_sf"/>
</dbReference>
<evidence type="ECO:0000256" key="4">
    <source>
        <dbReference type="ARBA" id="ARBA00022827"/>
    </source>
</evidence>
<comment type="caution">
    <text evidence="9">The sequence shown here is derived from an EMBL/GenBank/DDBJ whole genome shotgun (WGS) entry which is preliminary data.</text>
</comment>
<dbReference type="Pfam" id="PF02913">
    <property type="entry name" value="FAD-oxidase_C"/>
    <property type="match status" value="1"/>
</dbReference>
<dbReference type="OrthoDB" id="9811557at2"/>
<dbReference type="GO" id="GO:1903457">
    <property type="term" value="P:lactate catabolic process"/>
    <property type="evidence" value="ECO:0007669"/>
    <property type="project" value="TreeGrafter"/>
</dbReference>
<keyword evidence="5" id="KW-0809">Transit peptide</keyword>
<sequence>MEKPAVRAVLEALQPLLGDRLVATQAVREHHGRDTSYHAPALPDAVAFPRTEAEVQEIVRACAAHDVPIVPFGAGSSVEGHTIPTRGGLSVSTREMSAIVEVRPEDQLAVVQPGVTRKQLNTELRATGMMFSVDPGADASLGGIASTRGSGTMSYRYGTMRDNVLGLRAVTADGEVVKTGSRARKSATGYDLTHLFVGAEGTLGVITELTVRLHPVAEAITSASCTFGSVEDAVNSVIELVQYGIPAARVEFLDEVAIAAVNAYSKLDLPVAPTLLFEFHGTEDWAAEQARIAEAICADHGGAGFAWSADADERGRLWAARHDLYFATKAIEPGKELYTGDICVPISRLAESIMAARADIDRSYLTGQVVGHVGDGNYHASYLIRPGNQEDLAEANRLADLMVGRALEMGGTASGEHGLGLGKLKFMRREHGDAAVLAMQAIKRALDPKGLMNPGKLGMAG</sequence>
<keyword evidence="3" id="KW-0285">Flavoprotein</keyword>
<dbReference type="InterPro" id="IPR016171">
    <property type="entry name" value="Vanillyl_alc_oxidase_C-sub2"/>
</dbReference>
<keyword evidence="4" id="KW-0274">FAD</keyword>
<dbReference type="InterPro" id="IPR004113">
    <property type="entry name" value="FAD-bd_oxidored_4_C"/>
</dbReference>
<gene>
    <name evidence="9" type="ORF">EKE94_11715</name>
</gene>